<evidence type="ECO:0000313" key="1">
    <source>
        <dbReference type="EMBL" id="KAL2863700.1"/>
    </source>
</evidence>
<dbReference type="RefSeq" id="XP_070882679.1">
    <property type="nucleotide sequence ID" value="XM_071030041.1"/>
</dbReference>
<sequence>MDAPFVPPRLGPTTDKISHLLEQSGASGVDVEIVFLDKSFRPSWFSISTGDPAVVAFEVAREEILKVVNRAHQSEWNMLTLFRMGLTKAKSSPTIVVFVNPFTIKGWFDLASRSSFCCQQTILSHCGLRWNFSQASFQPWVPARNLPLMGSISPM</sequence>
<comment type="caution">
    <text evidence="1">The sequence shown here is derived from an EMBL/GenBank/DDBJ whole genome shotgun (WGS) entry which is preliminary data.</text>
</comment>
<dbReference type="EMBL" id="JBFXLQ010000048">
    <property type="protein sequence ID" value="KAL2863700.1"/>
    <property type="molecule type" value="Genomic_DNA"/>
</dbReference>
<evidence type="ECO:0000313" key="2">
    <source>
        <dbReference type="Proteomes" id="UP001610432"/>
    </source>
</evidence>
<name>A0ABR4LGS5_9EURO</name>
<proteinExistence type="predicted"/>
<protein>
    <submittedName>
        <fullName evidence="1">Uncharacterized protein</fullName>
    </submittedName>
</protein>
<reference evidence="1 2" key="1">
    <citation type="submission" date="2024-07" db="EMBL/GenBank/DDBJ databases">
        <title>Section-level genome sequencing and comparative genomics of Aspergillus sections Usti and Cavernicolus.</title>
        <authorList>
            <consortium name="Lawrence Berkeley National Laboratory"/>
            <person name="Nybo J.L."/>
            <person name="Vesth T.C."/>
            <person name="Theobald S."/>
            <person name="Frisvad J.C."/>
            <person name="Larsen T.O."/>
            <person name="Kjaerboelling I."/>
            <person name="Rothschild-Mancinelli K."/>
            <person name="Lyhne E.K."/>
            <person name="Kogle M.E."/>
            <person name="Barry K."/>
            <person name="Clum A."/>
            <person name="Na H."/>
            <person name="Ledsgaard L."/>
            <person name="Lin J."/>
            <person name="Lipzen A."/>
            <person name="Kuo A."/>
            <person name="Riley R."/>
            <person name="Mondo S."/>
            <person name="Labutti K."/>
            <person name="Haridas S."/>
            <person name="Pangalinan J."/>
            <person name="Salamov A.A."/>
            <person name="Simmons B.A."/>
            <person name="Magnuson J.K."/>
            <person name="Chen J."/>
            <person name="Drula E."/>
            <person name="Henrissat B."/>
            <person name="Wiebenga A."/>
            <person name="Lubbers R.J."/>
            <person name="Gomes A.C."/>
            <person name="Macurrencykelacurrency M.R."/>
            <person name="Stajich J."/>
            <person name="Grigoriev I.V."/>
            <person name="Mortensen U.H."/>
            <person name="De Vries R.P."/>
            <person name="Baker S.E."/>
            <person name="Andersen M.R."/>
        </authorList>
    </citation>
    <scope>NUCLEOTIDE SEQUENCE [LARGE SCALE GENOMIC DNA]</scope>
    <source>
        <strain evidence="1 2">CBS 449.75</strain>
    </source>
</reference>
<gene>
    <name evidence="1" type="ORF">BJX67DRAFT_362835</name>
</gene>
<organism evidence="1 2">
    <name type="scientific">Aspergillus lucknowensis</name>
    <dbReference type="NCBI Taxonomy" id="176173"/>
    <lineage>
        <taxon>Eukaryota</taxon>
        <taxon>Fungi</taxon>
        <taxon>Dikarya</taxon>
        <taxon>Ascomycota</taxon>
        <taxon>Pezizomycotina</taxon>
        <taxon>Eurotiomycetes</taxon>
        <taxon>Eurotiomycetidae</taxon>
        <taxon>Eurotiales</taxon>
        <taxon>Aspergillaceae</taxon>
        <taxon>Aspergillus</taxon>
        <taxon>Aspergillus subgen. Nidulantes</taxon>
    </lineage>
</organism>
<keyword evidence="2" id="KW-1185">Reference proteome</keyword>
<feature type="non-terminal residue" evidence="1">
    <location>
        <position position="155"/>
    </location>
</feature>
<accession>A0ABR4LGS5</accession>
<dbReference type="GeneID" id="98145113"/>
<dbReference type="Proteomes" id="UP001610432">
    <property type="component" value="Unassembled WGS sequence"/>
</dbReference>